<keyword evidence="3 5" id="KW-0413">Isomerase</keyword>
<evidence type="ECO:0000256" key="4">
    <source>
        <dbReference type="PROSITE-ProRule" id="PRU00182"/>
    </source>
</evidence>
<dbReference type="Gene3D" id="3.10.290.10">
    <property type="entry name" value="RNA-binding S4 domain"/>
    <property type="match status" value="1"/>
</dbReference>
<dbReference type="SUPFAM" id="SSF55120">
    <property type="entry name" value="Pseudouridine synthase"/>
    <property type="match status" value="1"/>
</dbReference>
<dbReference type="CDD" id="cd00165">
    <property type="entry name" value="S4"/>
    <property type="match status" value="1"/>
</dbReference>
<dbReference type="NCBIfam" id="TIGR00093">
    <property type="entry name" value="pseudouridine synthase"/>
    <property type="match status" value="1"/>
</dbReference>
<dbReference type="Pfam" id="PF01479">
    <property type="entry name" value="S4"/>
    <property type="match status" value="1"/>
</dbReference>
<evidence type="ECO:0000313" key="8">
    <source>
        <dbReference type="Proteomes" id="UP000677436"/>
    </source>
</evidence>
<reference evidence="7" key="2">
    <citation type="journal article" date="2021" name="Microbiol. Resour. Announc.">
        <title>Complete Genome Sequence of Polycladomyces abyssicola JIR-001T, Isolated from Hemipelagic Sediment in Deep Seawater.</title>
        <authorList>
            <person name="Tsubouchi T."/>
            <person name="Kaneko Y."/>
        </authorList>
    </citation>
    <scope>NUCLEOTIDE SEQUENCE</scope>
    <source>
        <strain evidence="7">JIR-001</strain>
    </source>
</reference>
<dbReference type="InterPro" id="IPR050343">
    <property type="entry name" value="RsuA_PseudoU_synthase"/>
</dbReference>
<dbReference type="InterPro" id="IPR042092">
    <property type="entry name" value="PsdUridine_s_RsuA/RluB/E/F_cat"/>
</dbReference>
<dbReference type="GO" id="GO:0003723">
    <property type="term" value="F:RNA binding"/>
    <property type="evidence" value="ECO:0007669"/>
    <property type="project" value="UniProtKB-KW"/>
</dbReference>
<evidence type="ECO:0000259" key="6">
    <source>
        <dbReference type="SMART" id="SM00363"/>
    </source>
</evidence>
<dbReference type="InterPro" id="IPR000748">
    <property type="entry name" value="PsdUridine_synth_RsuA/RluB/E/F"/>
</dbReference>
<accession>A0A8D5UEQ2</accession>
<dbReference type="InterPro" id="IPR018496">
    <property type="entry name" value="PsdUridine_synth_RsuA/RluB_CS"/>
</dbReference>
<dbReference type="KEGG" id="pabs:JIR001_15070"/>
<evidence type="ECO:0000256" key="5">
    <source>
        <dbReference type="RuleBase" id="RU003887"/>
    </source>
</evidence>
<dbReference type="PANTHER" id="PTHR47683">
    <property type="entry name" value="PSEUDOURIDINE SYNTHASE FAMILY PROTEIN-RELATED"/>
    <property type="match status" value="1"/>
</dbReference>
<dbReference type="CDD" id="cd02870">
    <property type="entry name" value="PseudoU_synth_RsuA_like"/>
    <property type="match status" value="1"/>
</dbReference>
<comment type="similarity">
    <text evidence="1 5">Belongs to the pseudouridine synthase RsuA family.</text>
</comment>
<dbReference type="Gene3D" id="3.30.70.1560">
    <property type="entry name" value="Alpha-L RNA-binding motif"/>
    <property type="match status" value="1"/>
</dbReference>
<dbReference type="AlphaFoldDB" id="A0A8D5UEQ2"/>
<dbReference type="EC" id="5.4.99.-" evidence="5"/>
<dbReference type="SMART" id="SM00363">
    <property type="entry name" value="S4"/>
    <property type="match status" value="1"/>
</dbReference>
<dbReference type="GO" id="GO:0120159">
    <property type="term" value="F:rRNA pseudouridine synthase activity"/>
    <property type="evidence" value="ECO:0007669"/>
    <property type="project" value="UniProtKB-ARBA"/>
</dbReference>
<evidence type="ECO:0000256" key="1">
    <source>
        <dbReference type="ARBA" id="ARBA00008348"/>
    </source>
</evidence>
<feature type="domain" description="RNA-binding S4" evidence="6">
    <location>
        <begin position="2"/>
        <end position="68"/>
    </location>
</feature>
<dbReference type="SUPFAM" id="SSF55174">
    <property type="entry name" value="Alpha-L RNA-binding motif"/>
    <property type="match status" value="1"/>
</dbReference>
<dbReference type="GO" id="GO:0005829">
    <property type="term" value="C:cytosol"/>
    <property type="evidence" value="ECO:0007669"/>
    <property type="project" value="UniProtKB-ARBA"/>
</dbReference>
<reference evidence="7" key="1">
    <citation type="journal article" date="2013" name="Int. J. Syst. Evol. Microbiol.">
        <title>Polycladomyces abyssicola gen. nov., sp. nov., a thermophilic filamentous bacterium isolated from hemipelagic sediment.</title>
        <authorList>
            <person name="Tsubouchi T."/>
            <person name="Shimane Y."/>
            <person name="Mori K."/>
            <person name="Usui K."/>
            <person name="Hiraki T."/>
            <person name="Tame A."/>
            <person name="Uematsu K."/>
            <person name="Maruyama T."/>
            <person name="Hatada Y."/>
        </authorList>
    </citation>
    <scope>NUCLEOTIDE SEQUENCE</scope>
    <source>
        <strain evidence="7">JIR-001</strain>
    </source>
</reference>
<sequence length="238" mass="27685">MERLQKVLAHAGVASRRKCEDMILEGRVRVNGETVTELGRKVDPLLDQIEVDGKPIMTERKRTFLFYKPLRVITSMSDPQGRPTVADYFREIDERVYPVGRLDYDTEGLLLMTNDGELANRLTHPKYEADKCYLATVKGHPSEEQLDRLRRGIRLEDGWTAPAQVRRVKDRRNTTVLEIVIHEGRNRQVRRMCEAIGHPVVHLIRTRIAFLTLGSMKPGTYRELKPRELERLKRLLYL</sequence>
<dbReference type="InterPro" id="IPR020094">
    <property type="entry name" value="TruA/RsuA/RluB/E/F_N"/>
</dbReference>
<proteinExistence type="inferred from homology"/>
<dbReference type="PROSITE" id="PS50889">
    <property type="entry name" value="S4"/>
    <property type="match status" value="1"/>
</dbReference>
<dbReference type="EMBL" id="AP024601">
    <property type="protein sequence ID" value="BCU81724.1"/>
    <property type="molecule type" value="Genomic_DNA"/>
</dbReference>
<dbReference type="PROSITE" id="PS01149">
    <property type="entry name" value="PSI_RSU"/>
    <property type="match status" value="1"/>
</dbReference>
<protein>
    <recommendedName>
        <fullName evidence="5">Pseudouridine synthase</fullName>
        <ecNumber evidence="5">5.4.99.-</ecNumber>
    </recommendedName>
</protein>
<dbReference type="PANTHER" id="PTHR47683:SF2">
    <property type="entry name" value="RNA-BINDING S4 DOMAIN-CONTAINING PROTEIN"/>
    <property type="match status" value="1"/>
</dbReference>
<dbReference type="FunFam" id="3.30.70.1560:FF:000001">
    <property type="entry name" value="Pseudouridine synthase"/>
    <property type="match status" value="1"/>
</dbReference>
<dbReference type="InterPro" id="IPR020103">
    <property type="entry name" value="PsdUridine_synth_cat_dom_sf"/>
</dbReference>
<organism evidence="7 8">
    <name type="scientific">Polycladomyces abyssicola</name>
    <dbReference type="NCBI Taxonomy" id="1125966"/>
    <lineage>
        <taxon>Bacteria</taxon>
        <taxon>Bacillati</taxon>
        <taxon>Bacillota</taxon>
        <taxon>Bacilli</taxon>
        <taxon>Bacillales</taxon>
        <taxon>Thermoactinomycetaceae</taxon>
        <taxon>Polycladomyces</taxon>
    </lineage>
</organism>
<dbReference type="Pfam" id="PF00849">
    <property type="entry name" value="PseudoU_synth_2"/>
    <property type="match status" value="1"/>
</dbReference>
<dbReference type="GO" id="GO:0000455">
    <property type="term" value="P:enzyme-directed rRNA pseudouridine synthesis"/>
    <property type="evidence" value="ECO:0007669"/>
    <property type="project" value="UniProtKB-ARBA"/>
</dbReference>
<dbReference type="Gene3D" id="3.30.70.580">
    <property type="entry name" value="Pseudouridine synthase I, catalytic domain, N-terminal subdomain"/>
    <property type="match status" value="1"/>
</dbReference>
<evidence type="ECO:0000313" key="7">
    <source>
        <dbReference type="EMBL" id="BCU81724.1"/>
    </source>
</evidence>
<evidence type="ECO:0000256" key="3">
    <source>
        <dbReference type="ARBA" id="ARBA00023235"/>
    </source>
</evidence>
<keyword evidence="2 4" id="KW-0694">RNA-binding</keyword>
<dbReference type="RefSeq" id="WP_212774900.1">
    <property type="nucleotide sequence ID" value="NZ_AP024601.1"/>
</dbReference>
<name>A0A8D5UEQ2_9BACL</name>
<dbReference type="InterPro" id="IPR002942">
    <property type="entry name" value="S4_RNA-bd"/>
</dbReference>
<keyword evidence="8" id="KW-1185">Reference proteome</keyword>
<gene>
    <name evidence="7" type="primary">rluB</name>
    <name evidence="7" type="ORF">JIR001_15070</name>
</gene>
<evidence type="ECO:0000256" key="2">
    <source>
        <dbReference type="ARBA" id="ARBA00022884"/>
    </source>
</evidence>
<dbReference type="FunFam" id="3.10.290.10:FF:000003">
    <property type="entry name" value="Pseudouridine synthase"/>
    <property type="match status" value="1"/>
</dbReference>
<dbReference type="Proteomes" id="UP000677436">
    <property type="component" value="Chromosome"/>
</dbReference>
<dbReference type="InterPro" id="IPR006145">
    <property type="entry name" value="PsdUridine_synth_RsuA/RluA"/>
</dbReference>
<dbReference type="InterPro" id="IPR036986">
    <property type="entry name" value="S4_RNA-bd_sf"/>
</dbReference>